<accession>A0A4U1BNJ1</accession>
<keyword evidence="1" id="KW-0812">Transmembrane</keyword>
<dbReference type="SUPFAM" id="SSF55785">
    <property type="entry name" value="PYP-like sensor domain (PAS domain)"/>
    <property type="match status" value="1"/>
</dbReference>
<proteinExistence type="predicted"/>
<dbReference type="Pfam" id="PF00990">
    <property type="entry name" value="GGDEF"/>
    <property type="match status" value="1"/>
</dbReference>
<dbReference type="PANTHER" id="PTHR44757">
    <property type="entry name" value="DIGUANYLATE CYCLASE DGCP"/>
    <property type="match status" value="1"/>
</dbReference>
<name>A0A4U1BNJ1_9GAMM</name>
<dbReference type="Pfam" id="PF08448">
    <property type="entry name" value="PAS_4"/>
    <property type="match status" value="1"/>
</dbReference>
<dbReference type="PROSITE" id="PS51257">
    <property type="entry name" value="PROKAR_LIPOPROTEIN"/>
    <property type="match status" value="1"/>
</dbReference>
<dbReference type="InterPro" id="IPR013656">
    <property type="entry name" value="PAS_4"/>
</dbReference>
<dbReference type="AlphaFoldDB" id="A0A4U1BNJ1"/>
<dbReference type="RefSeq" id="WP_136864051.1">
    <property type="nucleotide sequence ID" value="NZ_SWCJ01000011.1"/>
</dbReference>
<sequence>MSITKRFVIQLCAIALPILLFVGCALYWQLESGLSSMTADLHSQTLASAANELDSRLDIQQRELSEFADSDPLVRPHLLAHYHREGLQLLTINHYGELHWLLPDLSYVDATRQGLIDELQKRLNITSFQHAKSGLIEIEGNYWGLTVLPQSTRESRGLAMLFLLSEPVMQSFSHGSSLISNLRIIPTASTGSQVHLAVTSFQGKPLSMVGDFQNWQSAQKSQLLFLVLGSFGAALGLLLLISLTHMHRQLVAPSQRMLAYLSKHRQDSDWRQPIKLDNKGATAAIAQVINELSSAASESYRFHRSALSTISDAVIMVDDLGRITQLSPVAQLLLERDDTDVTGHYLTDIMPGTSGAQLDAILVSMLNGGPLNEEGRIQLASSQKAKMVDFSIRRVESDSGCIGAVVTLKDITSSEVLKLELRRKSQRDSVSGLFNRQSFDHQLAQMNHDEGQHAICFLDLARFKLINDSCGNDAGDRMLKDVSDAMLRSIKKSDFLARIGGDEFGLILNHTTAQDAARQLKTLMDKVRGITLYWDSGSYNVGIHIGVAFHRGNGNPKEILKDAELACEVAKTKGDSQIHFFDAMDQDLAHQRNAPAWAMKINEAILNDNLVLFFQPIEQVAGTATRKRMEILLRIQEENGSILAPGQFIEAAERFNLMPAVDRVVIRKAFEWLARHPELWPYQVISINLSGTTLSSDGLVDYVDDLTKSLSVPTECVCFEVTETAAIANENRALDMLHSLRKRGFAFALDDFGSGFASYGYLRQLPVDYVKIDGCFVRNLATNAKDYAIVKSIHDVCRVIGIETVAEFVEDQDTLDQLKAIGVTYAQGYGIGRPKDLETYEPDLSMLKQVDMA</sequence>
<keyword evidence="1" id="KW-0472">Membrane</keyword>
<dbReference type="InterPro" id="IPR000014">
    <property type="entry name" value="PAS"/>
</dbReference>
<dbReference type="EMBL" id="SWCJ01000011">
    <property type="protein sequence ID" value="TKB53691.1"/>
    <property type="molecule type" value="Genomic_DNA"/>
</dbReference>
<dbReference type="CDD" id="cd01949">
    <property type="entry name" value="GGDEF"/>
    <property type="match status" value="1"/>
</dbReference>
<dbReference type="PROSITE" id="PS50887">
    <property type="entry name" value="GGDEF"/>
    <property type="match status" value="1"/>
</dbReference>
<gene>
    <name evidence="4" type="ORF">FCL42_14035</name>
</gene>
<dbReference type="Gene3D" id="3.30.450.20">
    <property type="entry name" value="PAS domain"/>
    <property type="match status" value="1"/>
</dbReference>
<reference evidence="4 5" key="1">
    <citation type="submission" date="2019-04" db="EMBL/GenBank/DDBJ databases">
        <authorList>
            <person name="Hwang J.C."/>
        </authorList>
    </citation>
    <scope>NUCLEOTIDE SEQUENCE [LARGE SCALE GENOMIC DNA]</scope>
    <source>
        <strain evidence="4 5">IMCC35002</strain>
    </source>
</reference>
<dbReference type="SMART" id="SM00091">
    <property type="entry name" value="PAS"/>
    <property type="match status" value="1"/>
</dbReference>
<dbReference type="SMART" id="SM00052">
    <property type="entry name" value="EAL"/>
    <property type="match status" value="1"/>
</dbReference>
<feature type="domain" description="GGDEF" evidence="3">
    <location>
        <begin position="451"/>
        <end position="583"/>
    </location>
</feature>
<dbReference type="InterPro" id="IPR029787">
    <property type="entry name" value="Nucleotide_cyclase"/>
</dbReference>
<dbReference type="Proteomes" id="UP000305675">
    <property type="component" value="Unassembled WGS sequence"/>
</dbReference>
<dbReference type="Pfam" id="PF00563">
    <property type="entry name" value="EAL"/>
    <property type="match status" value="1"/>
</dbReference>
<keyword evidence="1" id="KW-1133">Transmembrane helix</keyword>
<comment type="caution">
    <text evidence="4">The sequence shown here is derived from an EMBL/GenBank/DDBJ whole genome shotgun (WGS) entry which is preliminary data.</text>
</comment>
<dbReference type="SMART" id="SM00267">
    <property type="entry name" value="GGDEF"/>
    <property type="match status" value="1"/>
</dbReference>
<dbReference type="OrthoDB" id="9816034at2"/>
<dbReference type="InterPro" id="IPR000160">
    <property type="entry name" value="GGDEF_dom"/>
</dbReference>
<dbReference type="InterPro" id="IPR043128">
    <property type="entry name" value="Rev_trsase/Diguanyl_cyclase"/>
</dbReference>
<dbReference type="Gene3D" id="3.30.70.270">
    <property type="match status" value="1"/>
</dbReference>
<evidence type="ECO:0000259" key="2">
    <source>
        <dbReference type="PROSITE" id="PS50883"/>
    </source>
</evidence>
<dbReference type="CDD" id="cd01948">
    <property type="entry name" value="EAL"/>
    <property type="match status" value="1"/>
</dbReference>
<keyword evidence="5" id="KW-1185">Reference proteome</keyword>
<dbReference type="InterPro" id="IPR001633">
    <property type="entry name" value="EAL_dom"/>
</dbReference>
<dbReference type="InterPro" id="IPR035919">
    <property type="entry name" value="EAL_sf"/>
</dbReference>
<dbReference type="CDD" id="cd00130">
    <property type="entry name" value="PAS"/>
    <property type="match status" value="1"/>
</dbReference>
<dbReference type="InterPro" id="IPR035965">
    <property type="entry name" value="PAS-like_dom_sf"/>
</dbReference>
<organism evidence="4 5">
    <name type="scientific">Ferrimonas aestuarii</name>
    <dbReference type="NCBI Taxonomy" id="2569539"/>
    <lineage>
        <taxon>Bacteria</taxon>
        <taxon>Pseudomonadati</taxon>
        <taxon>Pseudomonadota</taxon>
        <taxon>Gammaproteobacteria</taxon>
        <taxon>Alteromonadales</taxon>
        <taxon>Ferrimonadaceae</taxon>
        <taxon>Ferrimonas</taxon>
    </lineage>
</organism>
<dbReference type="SUPFAM" id="SSF141868">
    <property type="entry name" value="EAL domain-like"/>
    <property type="match status" value="1"/>
</dbReference>
<dbReference type="PROSITE" id="PS50883">
    <property type="entry name" value="EAL"/>
    <property type="match status" value="1"/>
</dbReference>
<evidence type="ECO:0000256" key="1">
    <source>
        <dbReference type="SAM" id="Phobius"/>
    </source>
</evidence>
<dbReference type="NCBIfam" id="TIGR00254">
    <property type="entry name" value="GGDEF"/>
    <property type="match status" value="1"/>
</dbReference>
<feature type="domain" description="EAL" evidence="2">
    <location>
        <begin position="594"/>
        <end position="848"/>
    </location>
</feature>
<dbReference type="PANTHER" id="PTHR44757:SF4">
    <property type="entry name" value="DIGUANYLATE CYCLASE DGCE-RELATED"/>
    <property type="match status" value="1"/>
</dbReference>
<dbReference type="SUPFAM" id="SSF55073">
    <property type="entry name" value="Nucleotide cyclase"/>
    <property type="match status" value="1"/>
</dbReference>
<feature type="transmembrane region" description="Helical" evidence="1">
    <location>
        <begin position="7"/>
        <end position="28"/>
    </location>
</feature>
<dbReference type="Gene3D" id="3.20.20.450">
    <property type="entry name" value="EAL domain"/>
    <property type="match status" value="1"/>
</dbReference>
<protein>
    <submittedName>
        <fullName evidence="4">EAL domain-containing protein</fullName>
    </submittedName>
</protein>
<evidence type="ECO:0000313" key="4">
    <source>
        <dbReference type="EMBL" id="TKB53691.1"/>
    </source>
</evidence>
<evidence type="ECO:0000259" key="3">
    <source>
        <dbReference type="PROSITE" id="PS50887"/>
    </source>
</evidence>
<evidence type="ECO:0000313" key="5">
    <source>
        <dbReference type="Proteomes" id="UP000305675"/>
    </source>
</evidence>
<dbReference type="InterPro" id="IPR052155">
    <property type="entry name" value="Biofilm_reg_signaling"/>
</dbReference>